<dbReference type="PANTHER" id="PTHR40765">
    <property type="entry name" value="ESX-2 SECRETION SYSTEM ATPASE ECCB2"/>
    <property type="match status" value="1"/>
</dbReference>
<comment type="caution">
    <text evidence="2">The sequence shown here is derived from an EMBL/GenBank/DDBJ whole genome shotgun (WGS) entry which is preliminary data.</text>
</comment>
<reference evidence="2 3" key="1">
    <citation type="submission" date="2017-09" db="EMBL/GenBank/DDBJ databases">
        <title>Bacterial strain isolated from the female urinary microbiota.</title>
        <authorList>
            <person name="Thomas-White K."/>
            <person name="Kumar N."/>
            <person name="Forster S."/>
            <person name="Putonti C."/>
            <person name="Lawley T."/>
            <person name="Wolfe A.J."/>
        </authorList>
    </citation>
    <scope>NUCLEOTIDE SEQUENCE [LARGE SCALE GENOMIC DNA]</scope>
    <source>
        <strain evidence="2 3">UMB0908</strain>
    </source>
</reference>
<organism evidence="2 3">
    <name type="scientific">Corynebacterium xerosis</name>
    <dbReference type="NCBI Taxonomy" id="1725"/>
    <lineage>
        <taxon>Bacteria</taxon>
        <taxon>Bacillati</taxon>
        <taxon>Actinomycetota</taxon>
        <taxon>Actinomycetes</taxon>
        <taxon>Mycobacteriales</taxon>
        <taxon>Corynebacteriaceae</taxon>
        <taxon>Corynebacterium</taxon>
    </lineage>
</organism>
<gene>
    <name evidence="2" type="primary">eccB</name>
    <name evidence="2" type="ORF">CJ204_10105</name>
</gene>
<keyword evidence="1" id="KW-0812">Transmembrane</keyword>
<dbReference type="Pfam" id="PF05108">
    <property type="entry name" value="T7SS_ESX1_EccB"/>
    <property type="match status" value="1"/>
</dbReference>
<dbReference type="InterPro" id="IPR007795">
    <property type="entry name" value="T7SS_EccB"/>
</dbReference>
<dbReference type="InterPro" id="IPR044857">
    <property type="entry name" value="T7SS_EccB_R1"/>
</dbReference>
<dbReference type="RefSeq" id="WP_102213971.1">
    <property type="nucleotide sequence ID" value="NZ_PNHF01000024.1"/>
</dbReference>
<dbReference type="NCBIfam" id="TIGR03919">
    <property type="entry name" value="T7SS_EccB"/>
    <property type="match status" value="1"/>
</dbReference>
<evidence type="ECO:0000256" key="1">
    <source>
        <dbReference type="SAM" id="Phobius"/>
    </source>
</evidence>
<accession>A0A2N6SXB4</accession>
<evidence type="ECO:0000313" key="2">
    <source>
        <dbReference type="EMBL" id="PMC61646.1"/>
    </source>
</evidence>
<evidence type="ECO:0000313" key="3">
    <source>
        <dbReference type="Proteomes" id="UP000235363"/>
    </source>
</evidence>
<dbReference type="PANTHER" id="PTHR40765:SF2">
    <property type="entry name" value="ESX-2 SECRETION SYSTEM ATPASE ECCB2"/>
    <property type="match status" value="1"/>
</dbReference>
<name>A0A2N6SXB4_9CORY</name>
<dbReference type="STRING" id="1725.WU86_08180"/>
<protein>
    <submittedName>
        <fullName evidence="2">Type VII secretion protein EccB</fullName>
    </submittedName>
</protein>
<feature type="transmembrane region" description="Helical" evidence="1">
    <location>
        <begin position="43"/>
        <end position="64"/>
    </location>
</feature>
<dbReference type="EMBL" id="PNHF01000024">
    <property type="protein sequence ID" value="PMC61646.1"/>
    <property type="molecule type" value="Genomic_DNA"/>
</dbReference>
<sequence>MPRTPTTPAQISGHRFLVRRVEHALVRADARMLHDPLRTRGRAVAVGAALLVLVIAGTVILGLLRPRDGAADADLVLVRDTGALHVRIDDRVHPVANLASARLVLGQPAEPVRVGAAALEKVAAGHPIGIPAAPDIAVSDPPPAPASAGICEEASAALHEPVMVRSTVARMGPLPEGGDSALVTDGASTWLVHDGRRAPIDVRDPALSRALGFSTAPIRPVGAHLLEAIPETGAVRAPSVPRRGEQSGFPAPFDVVGRIVDVGGRRVLVLSDGAVEVPPVVADVLAAEGGTAAATEVELAHVPVAPGVDHGSLPGEVPSWAPADGWLCVDADDRRTAVTHGRAPAAVVPYPGADGVGPATDGFSSPASATVAVDTGGGVHLVAAGGTRHLVENRRTLSAMGYPATVTVPWRVLAAFRAGPELTRDSALSAP</sequence>
<keyword evidence="1" id="KW-0472">Membrane</keyword>
<dbReference type="Gene3D" id="3.30.2390.20">
    <property type="entry name" value="Type VII secretion system EccB, repeat 1 domain"/>
    <property type="match status" value="1"/>
</dbReference>
<dbReference type="GO" id="GO:0005576">
    <property type="term" value="C:extracellular region"/>
    <property type="evidence" value="ECO:0007669"/>
    <property type="project" value="TreeGrafter"/>
</dbReference>
<proteinExistence type="predicted"/>
<keyword evidence="1" id="KW-1133">Transmembrane helix</keyword>
<dbReference type="Proteomes" id="UP000235363">
    <property type="component" value="Unassembled WGS sequence"/>
</dbReference>
<dbReference type="AlphaFoldDB" id="A0A2N6SXB4"/>